<gene>
    <name evidence="1" type="ORF">DFR37_10587</name>
</gene>
<evidence type="ECO:0000313" key="2">
    <source>
        <dbReference type="Proteomes" id="UP000253628"/>
    </source>
</evidence>
<dbReference type="EMBL" id="QNRQ01000005">
    <property type="protein sequence ID" value="RBP39295.1"/>
    <property type="molecule type" value="Genomic_DNA"/>
</dbReference>
<protein>
    <submittedName>
        <fullName evidence="1">Uncharacterized protein</fullName>
    </submittedName>
</protein>
<dbReference type="AlphaFoldDB" id="A0A366HAQ8"/>
<name>A0A366HAQ8_9BURK</name>
<organism evidence="1 2">
    <name type="scientific">Eoetvoesiella caeni</name>
    <dbReference type="NCBI Taxonomy" id="645616"/>
    <lineage>
        <taxon>Bacteria</taxon>
        <taxon>Pseudomonadati</taxon>
        <taxon>Pseudomonadota</taxon>
        <taxon>Betaproteobacteria</taxon>
        <taxon>Burkholderiales</taxon>
        <taxon>Alcaligenaceae</taxon>
        <taxon>Eoetvoesiella</taxon>
    </lineage>
</organism>
<dbReference type="RefSeq" id="WP_113933267.1">
    <property type="nucleotide sequence ID" value="NZ_JACCEU010000003.1"/>
</dbReference>
<comment type="caution">
    <text evidence="1">The sequence shown here is derived from an EMBL/GenBank/DDBJ whole genome shotgun (WGS) entry which is preliminary data.</text>
</comment>
<keyword evidence="2" id="KW-1185">Reference proteome</keyword>
<proteinExistence type="predicted"/>
<dbReference type="Proteomes" id="UP000253628">
    <property type="component" value="Unassembled WGS sequence"/>
</dbReference>
<accession>A0A366HAQ8</accession>
<reference evidence="1 2" key="1">
    <citation type="submission" date="2018-06" db="EMBL/GenBank/DDBJ databases">
        <title>Genomic Encyclopedia of Type Strains, Phase IV (KMG-IV): sequencing the most valuable type-strain genomes for metagenomic binning, comparative biology and taxonomic classification.</title>
        <authorList>
            <person name="Goeker M."/>
        </authorList>
    </citation>
    <scope>NUCLEOTIDE SEQUENCE [LARGE SCALE GENOMIC DNA]</scope>
    <source>
        <strain evidence="1 2">DSM 25520</strain>
    </source>
</reference>
<sequence length="131" mass="14833">MTTPKPRIIQIDNGKWQCSDANLTRTGKTAKQAYDRWMSAVLHNQAKAQLKRVRQPHQNLTIAKPRKAAPVAAPNYHESVVQQVAGTQPRRKYVPPALMRLNGQRAAAFQKPMITPNGVGNYREYSKETER</sequence>
<evidence type="ECO:0000313" key="1">
    <source>
        <dbReference type="EMBL" id="RBP39295.1"/>
    </source>
</evidence>